<dbReference type="Proteomes" id="UP000219338">
    <property type="component" value="Unassembled WGS sequence"/>
</dbReference>
<evidence type="ECO:0000313" key="2">
    <source>
        <dbReference type="Proteomes" id="UP000219338"/>
    </source>
</evidence>
<accession>A0A284S7L5</accession>
<sequence>MSEAYDSLRGFVMFLVGPIAGLR</sequence>
<dbReference type="EMBL" id="FUEG01000039">
    <property type="protein sequence ID" value="SJL16995.1"/>
    <property type="molecule type" value="Genomic_DNA"/>
</dbReference>
<name>A0A284S7L5_ARMOS</name>
<reference evidence="2" key="1">
    <citation type="journal article" date="2017" name="Nat. Ecol. Evol.">
        <title>Genome expansion and lineage-specific genetic innovations in the forest pathogenic fungi Armillaria.</title>
        <authorList>
            <person name="Sipos G."/>
            <person name="Prasanna A.N."/>
            <person name="Walter M.C."/>
            <person name="O'Connor E."/>
            <person name="Balint B."/>
            <person name="Krizsan K."/>
            <person name="Kiss B."/>
            <person name="Hess J."/>
            <person name="Varga T."/>
            <person name="Slot J."/>
            <person name="Riley R."/>
            <person name="Boka B."/>
            <person name="Rigling D."/>
            <person name="Barry K."/>
            <person name="Lee J."/>
            <person name="Mihaltcheva S."/>
            <person name="LaButti K."/>
            <person name="Lipzen A."/>
            <person name="Waldron R."/>
            <person name="Moloney N.M."/>
            <person name="Sperisen C."/>
            <person name="Kredics L."/>
            <person name="Vagvoelgyi C."/>
            <person name="Patrignani A."/>
            <person name="Fitzpatrick D."/>
            <person name="Nagy I."/>
            <person name="Doyle S."/>
            <person name="Anderson J.B."/>
            <person name="Grigoriev I.V."/>
            <person name="Gueldener U."/>
            <person name="Muensterkoetter M."/>
            <person name="Nagy L.G."/>
        </authorList>
    </citation>
    <scope>NUCLEOTIDE SEQUENCE [LARGE SCALE GENOMIC DNA]</scope>
    <source>
        <strain evidence="2">C18/9</strain>
    </source>
</reference>
<protein>
    <submittedName>
        <fullName evidence="1">Uncharacterized protein</fullName>
    </submittedName>
</protein>
<keyword evidence="2" id="KW-1185">Reference proteome</keyword>
<organism evidence="1 2">
    <name type="scientific">Armillaria ostoyae</name>
    <name type="common">Armillaria root rot fungus</name>
    <dbReference type="NCBI Taxonomy" id="47428"/>
    <lineage>
        <taxon>Eukaryota</taxon>
        <taxon>Fungi</taxon>
        <taxon>Dikarya</taxon>
        <taxon>Basidiomycota</taxon>
        <taxon>Agaricomycotina</taxon>
        <taxon>Agaricomycetes</taxon>
        <taxon>Agaricomycetidae</taxon>
        <taxon>Agaricales</taxon>
        <taxon>Marasmiineae</taxon>
        <taxon>Physalacriaceae</taxon>
        <taxon>Armillaria</taxon>
    </lineage>
</organism>
<dbReference type="AlphaFoldDB" id="A0A284S7L5"/>
<proteinExistence type="predicted"/>
<evidence type="ECO:0000313" key="1">
    <source>
        <dbReference type="EMBL" id="SJL16995.1"/>
    </source>
</evidence>
<gene>
    <name evidence="1" type="ORF">ARMOST_20533</name>
</gene>